<keyword evidence="8" id="KW-1185">Reference proteome</keyword>
<feature type="transmembrane region" description="Helical" evidence="6">
    <location>
        <begin position="29"/>
        <end position="46"/>
    </location>
</feature>
<proteinExistence type="predicted"/>
<evidence type="ECO:0000313" key="9">
    <source>
        <dbReference type="RefSeq" id="XP_027120077.1"/>
    </source>
</evidence>
<protein>
    <recommendedName>
        <fullName evidence="6">Reticulon-like protein</fullName>
    </recommendedName>
</protein>
<dbReference type="RefSeq" id="XP_027120077.1">
    <property type="nucleotide sequence ID" value="XM_027264276.2"/>
</dbReference>
<reference evidence="9" key="2">
    <citation type="submission" date="2025-08" db="UniProtKB">
        <authorList>
            <consortium name="RefSeq"/>
        </authorList>
    </citation>
    <scope>IDENTIFICATION</scope>
    <source>
        <tissue evidence="9">Leaves</tissue>
    </source>
</reference>
<dbReference type="PANTHER" id="PTHR10994">
    <property type="entry name" value="RETICULON"/>
    <property type="match status" value="1"/>
</dbReference>
<name>A0A6P6X2J6_COFAR</name>
<dbReference type="Proteomes" id="UP001652660">
    <property type="component" value="Chromosome 3e"/>
</dbReference>
<evidence type="ECO:0000256" key="6">
    <source>
        <dbReference type="RuleBase" id="RU363132"/>
    </source>
</evidence>
<dbReference type="AlphaFoldDB" id="A0A6P6X2J6"/>
<dbReference type="Pfam" id="PF02453">
    <property type="entry name" value="Reticulon"/>
    <property type="match status" value="1"/>
</dbReference>
<dbReference type="OrthoDB" id="567788at2759"/>
<organism evidence="8 9">
    <name type="scientific">Coffea arabica</name>
    <name type="common">Arabian coffee</name>
    <dbReference type="NCBI Taxonomy" id="13443"/>
    <lineage>
        <taxon>Eukaryota</taxon>
        <taxon>Viridiplantae</taxon>
        <taxon>Streptophyta</taxon>
        <taxon>Embryophyta</taxon>
        <taxon>Tracheophyta</taxon>
        <taxon>Spermatophyta</taxon>
        <taxon>Magnoliopsida</taxon>
        <taxon>eudicotyledons</taxon>
        <taxon>Gunneridae</taxon>
        <taxon>Pentapetalae</taxon>
        <taxon>asterids</taxon>
        <taxon>lamiids</taxon>
        <taxon>Gentianales</taxon>
        <taxon>Rubiaceae</taxon>
        <taxon>Ixoroideae</taxon>
        <taxon>Gardenieae complex</taxon>
        <taxon>Bertiereae - Coffeeae clade</taxon>
        <taxon>Coffeeae</taxon>
        <taxon>Coffea</taxon>
    </lineage>
</organism>
<dbReference type="InterPro" id="IPR003388">
    <property type="entry name" value="Reticulon"/>
</dbReference>
<feature type="transmembrane region" description="Helical" evidence="6">
    <location>
        <begin position="141"/>
        <end position="162"/>
    </location>
</feature>
<dbReference type="InterPro" id="IPR045064">
    <property type="entry name" value="Reticulon-like"/>
</dbReference>
<gene>
    <name evidence="9" type="primary">LOC113737029</name>
</gene>
<evidence type="ECO:0000256" key="3">
    <source>
        <dbReference type="ARBA" id="ARBA00022824"/>
    </source>
</evidence>
<dbReference type="GO" id="GO:0009617">
    <property type="term" value="P:response to bacterium"/>
    <property type="evidence" value="ECO:0007669"/>
    <property type="project" value="InterPro"/>
</dbReference>
<keyword evidence="3 6" id="KW-0256">Endoplasmic reticulum</keyword>
<dbReference type="GeneID" id="113737029"/>
<evidence type="ECO:0000259" key="7">
    <source>
        <dbReference type="PROSITE" id="PS50845"/>
    </source>
</evidence>
<comment type="subcellular location">
    <subcellularLocation>
        <location evidence="1 6">Endoplasmic reticulum membrane</location>
        <topology evidence="1 6">Multi-pass membrane protein</topology>
    </subcellularLocation>
</comment>
<evidence type="ECO:0000256" key="4">
    <source>
        <dbReference type="ARBA" id="ARBA00022989"/>
    </source>
</evidence>
<keyword evidence="5 6" id="KW-0472">Membrane</keyword>
<evidence type="ECO:0000313" key="8">
    <source>
        <dbReference type="Proteomes" id="UP001652660"/>
    </source>
</evidence>
<feature type="domain" description="Reticulon" evidence="7">
    <location>
        <begin position="20"/>
        <end position="206"/>
    </location>
</feature>
<feature type="transmembrane region" description="Helical" evidence="6">
    <location>
        <begin position="53"/>
        <end position="72"/>
    </location>
</feature>
<dbReference type="GO" id="GO:0005789">
    <property type="term" value="C:endoplasmic reticulum membrane"/>
    <property type="evidence" value="ECO:0007669"/>
    <property type="project" value="UniProtKB-SubCell"/>
</dbReference>
<reference evidence="8" key="1">
    <citation type="journal article" date="2025" name="Foods">
        <title>Unveiling the Microbial Signatures of Arabica Coffee Cherries: Insights into Ripeness Specific Diversity, Functional Traits, and Implications for Quality and Safety.</title>
        <authorList>
            <consortium name="RefSeq"/>
            <person name="Tenea G.N."/>
            <person name="Cifuentes V."/>
            <person name="Reyes P."/>
            <person name="Cevallos-Vallejos M."/>
        </authorList>
    </citation>
    <scope>NUCLEOTIDE SEQUENCE [LARGE SCALE GENOMIC DNA]</scope>
</reference>
<accession>A0A6P6X2J6</accession>
<sequence length="206" mass="23112">MGDSHRHSSSVHQALGCGSVADVLMWRRWGTSVAVLVGSTTLWFLFERAGYNLLTFISNVILLLVVILFFWAKSASLLNRPLPPLPDLVVSEETVTKAADVTRGWINNVLLIARDIAIGGNLKLFVQVAAGLWLVSYIGSFFNFLSLLYIGVLLSLSLPFLYDKYQDQIDTKLVVAYDSVQVQYRKLDHKLLRKIPGMLNKEKKTQ</sequence>
<dbReference type="PANTHER" id="PTHR10994:SF154">
    <property type="entry name" value="RETICULON-LIKE PROTEIN B11"/>
    <property type="match status" value="1"/>
</dbReference>
<keyword evidence="2 6" id="KW-0812">Transmembrane</keyword>
<evidence type="ECO:0000256" key="1">
    <source>
        <dbReference type="ARBA" id="ARBA00004477"/>
    </source>
</evidence>
<evidence type="ECO:0000256" key="2">
    <source>
        <dbReference type="ARBA" id="ARBA00022692"/>
    </source>
</evidence>
<keyword evidence="4 6" id="KW-1133">Transmembrane helix</keyword>
<dbReference type="PROSITE" id="PS50845">
    <property type="entry name" value="RETICULON"/>
    <property type="match status" value="1"/>
</dbReference>
<evidence type="ECO:0000256" key="5">
    <source>
        <dbReference type="ARBA" id="ARBA00023136"/>
    </source>
</evidence>